<accession>A0AAV2T2V4</accession>
<feature type="region of interest" description="Disordered" evidence="2">
    <location>
        <begin position="23"/>
        <end position="151"/>
    </location>
</feature>
<sequence>MIDETVSPDVRQAKLEKQLELLRKKQRQKHAHQMLSLQARCQSADASRAEKSPRKSEISRRMGDAAAGDDTWAPYAYDGPQSYELSDPDGLCPNEVQVIRVNSQFDNQPNSPPESPSFFSHLRNNGGRTDKRKQYSVGALSTQDSEEMGITRSSTVLSSLDQDGLLLSESEDESDDKTPMNFLRTTSNLDETNTRFSCNHSAESSKPKNSTITTHKQSLPSSAGLEPQPLSRVIDWCANLSPVHDDSKPEQPVCVGQSLEPNELRKKLPVAAAPLDSGPKINVVPPPASPGKTGKTTPISEQTNDAKPNASYTQSTEQVDGKCARSSVDITNPQMLFEDEEEIKMASYKRGSQASSIGSNLFDPTENLEEFILQPGPQGNTIRCRITRDKRGVDRGLFPTYYLHMEQDDRKFFLLAARRRKRSATSNYVISCDATNLSRNAECFAGKLRSNFLGTHFILYGGGKRVSHSQSRANRSYASVRSNERGGDAPEDGILNSDASRELAVILYDTNVLGFKGPRRMTVLIPELTAGSQRVEFGPNGVAETMLEAWKQKSTTGIMELHNKSPVWNEDTQSYVLNFYGRVTQASVKNFQIVHDNDSDYVIMQFGRIADDVFTMDYAYPMCALQAFGIAISSFDGKLAYYYSQPSRPATVENGKAPECRRHYTSNWHISSAPVNLCSAQPMNAWIPKPESLNTSLQAEPNVRSEEPDLHSNRTTQNANFSGSIPACGEEARNNENIIPVIEKSNIELGCSESVHSSVAAGSIHRQSLSKMARQFNTAFEFHDSYAQSNQTSLSRPDKNNTHIGKCICCGKMYSRCTCPHRKARCSARGRIDHLHGIRAHFKRCRVTDKRVKEPDRLEEDFDSLSQAVPDSPLGNVCQKIFNTDGESLNLIFDTASVVSIISQTDLVAFYPSAVVIPKTTIVKGITGHSPPVVGSCALRLVIIHSGAVSCQFLVFNSGPPILGLKIPLEDMFIELTTISIPFGLSVSSAIFQDAMNKLFLGFVVTQIMLDIRDEAPSNDSKRGVTRRMRTSAGMVLLKNIDLLKVTGHEAFEFIYGPKMFIGRSSAAMVQSWNILLSVYNYNIEHRNANQIPHVDFLSRHSAAEASLNSDCLQAQPPSIHPSILIWDTRKYLGSAIIALRKGWNFPNMTRTYTLNPLTQANQSEQQLINSSVIPIASSGQTA</sequence>
<dbReference type="SUPFAM" id="SSF54518">
    <property type="entry name" value="Tubby C-terminal domain-like"/>
    <property type="match status" value="1"/>
</dbReference>
<comment type="similarity">
    <text evidence="1">Belongs to the TUB family.</text>
</comment>
<gene>
    <name evidence="4" type="ORF">CDAUBV1_LOCUS4059</name>
</gene>
<proteinExistence type="inferred from homology"/>
<dbReference type="Gene3D" id="3.20.90.10">
    <property type="entry name" value="Tubby Protein, Chain A"/>
    <property type="match status" value="1"/>
</dbReference>
<dbReference type="PANTHER" id="PTHR16517">
    <property type="entry name" value="TUBBY-RELATED"/>
    <property type="match status" value="1"/>
</dbReference>
<evidence type="ECO:0000256" key="1">
    <source>
        <dbReference type="ARBA" id="ARBA00007129"/>
    </source>
</evidence>
<evidence type="ECO:0000256" key="2">
    <source>
        <dbReference type="SAM" id="MobiDB-lite"/>
    </source>
</evidence>
<feature type="compositionally biased region" description="Polar residues" evidence="2">
    <location>
        <begin position="470"/>
        <end position="481"/>
    </location>
</feature>
<dbReference type="EMBL" id="CAXLJL010000101">
    <property type="protein sequence ID" value="CAL5131570.1"/>
    <property type="molecule type" value="Genomic_DNA"/>
</dbReference>
<dbReference type="PANTHER" id="PTHR16517:SF7">
    <property type="entry name" value="PROTEIN KING TUBBY"/>
    <property type="match status" value="1"/>
</dbReference>
<evidence type="ECO:0000313" key="4">
    <source>
        <dbReference type="EMBL" id="CAL5131570.1"/>
    </source>
</evidence>
<protein>
    <recommendedName>
        <fullName evidence="3">Tubby C-terminal domain-containing protein</fullName>
    </recommendedName>
</protein>
<reference evidence="4" key="1">
    <citation type="submission" date="2024-06" db="EMBL/GenBank/DDBJ databases">
        <authorList>
            <person name="Liu X."/>
            <person name="Lenzi L."/>
            <person name="Haldenby T S."/>
            <person name="Uol C."/>
        </authorList>
    </citation>
    <scope>NUCLEOTIDE SEQUENCE</scope>
</reference>
<feature type="region of interest" description="Disordered" evidence="2">
    <location>
        <begin position="271"/>
        <end position="320"/>
    </location>
</feature>
<feature type="compositionally biased region" description="Basic and acidic residues" evidence="2">
    <location>
        <begin position="47"/>
        <end position="63"/>
    </location>
</feature>
<evidence type="ECO:0000259" key="3">
    <source>
        <dbReference type="Pfam" id="PF01167"/>
    </source>
</evidence>
<feature type="compositionally biased region" description="Polar residues" evidence="2">
    <location>
        <begin position="35"/>
        <end position="45"/>
    </location>
</feature>
<feature type="region of interest" description="Disordered" evidence="2">
    <location>
        <begin position="166"/>
        <end position="227"/>
    </location>
</feature>
<dbReference type="InterPro" id="IPR025659">
    <property type="entry name" value="Tubby-like_C"/>
</dbReference>
<dbReference type="AlphaFoldDB" id="A0AAV2T2V4"/>
<dbReference type="Pfam" id="PF01167">
    <property type="entry name" value="Tub"/>
    <property type="match status" value="1"/>
</dbReference>
<feature type="compositionally biased region" description="Polar residues" evidence="2">
    <location>
        <begin position="294"/>
        <end position="318"/>
    </location>
</feature>
<feature type="region of interest" description="Disordered" evidence="2">
    <location>
        <begin position="470"/>
        <end position="494"/>
    </location>
</feature>
<dbReference type="GO" id="GO:0061512">
    <property type="term" value="P:protein localization to cilium"/>
    <property type="evidence" value="ECO:0007669"/>
    <property type="project" value="TreeGrafter"/>
</dbReference>
<organism evidence="4 5">
    <name type="scientific">Calicophoron daubneyi</name>
    <name type="common">Rumen fluke</name>
    <name type="synonym">Paramphistomum daubneyi</name>
    <dbReference type="NCBI Taxonomy" id="300641"/>
    <lineage>
        <taxon>Eukaryota</taxon>
        <taxon>Metazoa</taxon>
        <taxon>Spiralia</taxon>
        <taxon>Lophotrochozoa</taxon>
        <taxon>Platyhelminthes</taxon>
        <taxon>Trematoda</taxon>
        <taxon>Digenea</taxon>
        <taxon>Plagiorchiida</taxon>
        <taxon>Pronocephalata</taxon>
        <taxon>Paramphistomoidea</taxon>
        <taxon>Paramphistomidae</taxon>
        <taxon>Calicophoron</taxon>
    </lineage>
</organism>
<evidence type="ECO:0000313" key="5">
    <source>
        <dbReference type="Proteomes" id="UP001497525"/>
    </source>
</evidence>
<name>A0AAV2T2V4_CALDB</name>
<comment type="caution">
    <text evidence="4">The sequence shown here is derived from an EMBL/GenBank/DDBJ whole genome shotgun (WGS) entry which is preliminary data.</text>
</comment>
<dbReference type="GO" id="GO:0005929">
    <property type="term" value="C:cilium"/>
    <property type="evidence" value="ECO:0007669"/>
    <property type="project" value="TreeGrafter"/>
</dbReference>
<feature type="domain" description="Tubby C-terminal" evidence="3">
    <location>
        <begin position="373"/>
        <end position="636"/>
    </location>
</feature>
<feature type="compositionally biased region" description="Polar residues" evidence="2">
    <location>
        <begin position="713"/>
        <end position="723"/>
    </location>
</feature>
<dbReference type="PRINTS" id="PR01573">
    <property type="entry name" value="SUPERTUBBY"/>
</dbReference>
<feature type="region of interest" description="Disordered" evidence="2">
    <location>
        <begin position="696"/>
        <end position="726"/>
    </location>
</feature>
<dbReference type="InterPro" id="IPR000007">
    <property type="entry name" value="Tubby_C"/>
</dbReference>
<feature type="compositionally biased region" description="Polar residues" evidence="2">
    <location>
        <begin position="183"/>
        <end position="221"/>
    </location>
</feature>
<feature type="compositionally biased region" description="Basic and acidic residues" evidence="2">
    <location>
        <begin position="703"/>
        <end position="712"/>
    </location>
</feature>
<dbReference type="Proteomes" id="UP001497525">
    <property type="component" value="Unassembled WGS sequence"/>
</dbReference>